<dbReference type="PANTHER" id="PTHR12603:SF0">
    <property type="entry name" value="CCR4-NOT TRANSCRIPTION COMPLEX SUBUNIT 4"/>
    <property type="match status" value="1"/>
</dbReference>
<sequence length="380" mass="41151">MRNLEMAFVPLDLPRPPMVLVGAAEFMAMGFRKISVARKAISTAMVSDSIANASISIAAKDFPRKKRANRSAKLKQCKLDARREQWLSQVKNKGCKGEPDASVVVDAHNQRGQSIENLEIMPREDMKVESVHPYSDLDSPSNSPTSHTSIALGSSTVSGTNFSGSSGDSSSGSSWSGSVTGEDEEGDDECLDDWEAVADALAATNDKKEQHTNSSLEEHIHPIDSPPELAHRPASQIVTLCPKPECVEKVQMVPPTGRAWKPDDTFRPQSLPNLSKQFSFPMNSGRHYGCGGVTWGSNNAPSLPSSCPICCEDLDFTDSTFLPCLCGFRLCLFCHKRILEEDGRCPGCRKQYNGGPIVGEATLDGGGLRLARSCSMVTRS</sequence>
<feature type="compositionally biased region" description="Polar residues" evidence="2">
    <location>
        <begin position="138"/>
        <end position="157"/>
    </location>
</feature>
<gene>
    <name evidence="4" type="ORF">RHSIM_Rhsim08G0166900</name>
</gene>
<dbReference type="PANTHER" id="PTHR12603">
    <property type="entry name" value="CCR4-NOT TRANSCRIPTION COMPLEX RELATED"/>
    <property type="match status" value="1"/>
</dbReference>
<dbReference type="SUPFAM" id="SSF57850">
    <property type="entry name" value="RING/U-box"/>
    <property type="match status" value="1"/>
</dbReference>
<evidence type="ECO:0000256" key="1">
    <source>
        <dbReference type="PROSITE-ProRule" id="PRU00175"/>
    </source>
</evidence>
<dbReference type="InterPro" id="IPR013083">
    <property type="entry name" value="Znf_RING/FYVE/PHD"/>
</dbReference>
<dbReference type="Pfam" id="PF14570">
    <property type="entry name" value="zf-RING_4"/>
    <property type="match status" value="1"/>
</dbReference>
<dbReference type="InterPro" id="IPR039515">
    <property type="entry name" value="NOT4_mRING-HC-C4C4"/>
</dbReference>
<dbReference type="EMBL" id="WJXA01000008">
    <property type="protein sequence ID" value="KAF7135490.1"/>
    <property type="molecule type" value="Genomic_DNA"/>
</dbReference>
<dbReference type="CDD" id="cd16618">
    <property type="entry name" value="mRING-HC-C4C4_CNOT4"/>
    <property type="match status" value="1"/>
</dbReference>
<comment type="caution">
    <text evidence="4">The sequence shown here is derived from an EMBL/GenBank/DDBJ whole genome shotgun (WGS) entry which is preliminary data.</text>
</comment>
<dbReference type="Proteomes" id="UP000626092">
    <property type="component" value="Unassembled WGS sequence"/>
</dbReference>
<dbReference type="OrthoDB" id="1923159at2759"/>
<organism evidence="4 5">
    <name type="scientific">Rhododendron simsii</name>
    <name type="common">Sims's rhododendron</name>
    <dbReference type="NCBI Taxonomy" id="118357"/>
    <lineage>
        <taxon>Eukaryota</taxon>
        <taxon>Viridiplantae</taxon>
        <taxon>Streptophyta</taxon>
        <taxon>Embryophyta</taxon>
        <taxon>Tracheophyta</taxon>
        <taxon>Spermatophyta</taxon>
        <taxon>Magnoliopsida</taxon>
        <taxon>eudicotyledons</taxon>
        <taxon>Gunneridae</taxon>
        <taxon>Pentapetalae</taxon>
        <taxon>asterids</taxon>
        <taxon>Ericales</taxon>
        <taxon>Ericaceae</taxon>
        <taxon>Ericoideae</taxon>
        <taxon>Rhodoreae</taxon>
        <taxon>Rhododendron</taxon>
    </lineage>
</organism>
<proteinExistence type="predicted"/>
<dbReference type="GO" id="GO:0030014">
    <property type="term" value="C:CCR4-NOT complex"/>
    <property type="evidence" value="ECO:0007669"/>
    <property type="project" value="InterPro"/>
</dbReference>
<feature type="compositionally biased region" description="Basic and acidic residues" evidence="2">
    <location>
        <begin position="205"/>
        <end position="222"/>
    </location>
</feature>
<dbReference type="PROSITE" id="PS50089">
    <property type="entry name" value="ZF_RING_2"/>
    <property type="match status" value="1"/>
</dbReference>
<dbReference type="GO" id="GO:0016567">
    <property type="term" value="P:protein ubiquitination"/>
    <property type="evidence" value="ECO:0007669"/>
    <property type="project" value="TreeGrafter"/>
</dbReference>
<feature type="compositionally biased region" description="Basic and acidic residues" evidence="2">
    <location>
        <begin position="121"/>
        <end position="130"/>
    </location>
</feature>
<feature type="region of interest" description="Disordered" evidence="2">
    <location>
        <begin position="205"/>
        <end position="229"/>
    </location>
</feature>
<dbReference type="Gene3D" id="3.30.40.10">
    <property type="entry name" value="Zinc/RING finger domain, C3HC4 (zinc finger)"/>
    <property type="match status" value="1"/>
</dbReference>
<name>A0A834LGZ8_RHOSS</name>
<keyword evidence="1" id="KW-0479">Metal-binding</keyword>
<evidence type="ECO:0000256" key="2">
    <source>
        <dbReference type="SAM" id="MobiDB-lite"/>
    </source>
</evidence>
<reference evidence="4" key="1">
    <citation type="submission" date="2019-11" db="EMBL/GenBank/DDBJ databases">
        <authorList>
            <person name="Liu Y."/>
            <person name="Hou J."/>
            <person name="Li T.-Q."/>
            <person name="Guan C.-H."/>
            <person name="Wu X."/>
            <person name="Wu H.-Z."/>
            <person name="Ling F."/>
            <person name="Zhang R."/>
            <person name="Shi X.-G."/>
            <person name="Ren J.-P."/>
            <person name="Chen E.-F."/>
            <person name="Sun J.-M."/>
        </authorList>
    </citation>
    <scope>NUCLEOTIDE SEQUENCE</scope>
    <source>
        <strain evidence="4">Adult_tree_wgs_1</strain>
        <tissue evidence="4">Leaves</tissue>
    </source>
</reference>
<feature type="domain" description="RING-type" evidence="3">
    <location>
        <begin position="307"/>
        <end position="349"/>
    </location>
</feature>
<dbReference type="GO" id="GO:0004842">
    <property type="term" value="F:ubiquitin-protein transferase activity"/>
    <property type="evidence" value="ECO:0007669"/>
    <property type="project" value="InterPro"/>
</dbReference>
<protein>
    <recommendedName>
        <fullName evidence="3">RING-type domain-containing protein</fullName>
    </recommendedName>
</protein>
<dbReference type="GO" id="GO:0008270">
    <property type="term" value="F:zinc ion binding"/>
    <property type="evidence" value="ECO:0007669"/>
    <property type="project" value="UniProtKB-KW"/>
</dbReference>
<dbReference type="InterPro" id="IPR001841">
    <property type="entry name" value="Znf_RING"/>
</dbReference>
<dbReference type="FunFam" id="3.30.40.10:FF:000383">
    <property type="entry name" value="RING/U-box superfamily protein"/>
    <property type="match status" value="1"/>
</dbReference>
<keyword evidence="5" id="KW-1185">Reference proteome</keyword>
<feature type="compositionally biased region" description="Low complexity" evidence="2">
    <location>
        <begin position="158"/>
        <end position="178"/>
    </location>
</feature>
<dbReference type="AlphaFoldDB" id="A0A834LGZ8"/>
<evidence type="ECO:0000259" key="3">
    <source>
        <dbReference type="PROSITE" id="PS50089"/>
    </source>
</evidence>
<keyword evidence="1" id="KW-0863">Zinc-finger</keyword>
<evidence type="ECO:0000313" key="4">
    <source>
        <dbReference type="EMBL" id="KAF7135490.1"/>
    </source>
</evidence>
<dbReference type="InterPro" id="IPR039780">
    <property type="entry name" value="Mot2"/>
</dbReference>
<evidence type="ECO:0000313" key="5">
    <source>
        <dbReference type="Proteomes" id="UP000626092"/>
    </source>
</evidence>
<feature type="region of interest" description="Disordered" evidence="2">
    <location>
        <begin position="92"/>
        <end position="189"/>
    </location>
</feature>
<keyword evidence="1" id="KW-0862">Zinc</keyword>
<accession>A0A834LGZ8</accession>